<dbReference type="Gene3D" id="1.20.140.10">
    <property type="entry name" value="Butyryl-CoA Dehydrogenase, subunit A, domain 3"/>
    <property type="match status" value="1"/>
</dbReference>
<gene>
    <name evidence="4" type="ORF">ACFQMJ_08795</name>
</gene>
<dbReference type="Pfam" id="PF08028">
    <property type="entry name" value="Acyl-CoA_dh_2"/>
    <property type="match status" value="1"/>
</dbReference>
<dbReference type="InterPro" id="IPR037069">
    <property type="entry name" value="AcylCoA_DH/ox_N_sf"/>
</dbReference>
<name>A0ABW2F9V3_9BACL</name>
<proteinExistence type="predicted"/>
<evidence type="ECO:0000256" key="2">
    <source>
        <dbReference type="SAM" id="MobiDB-lite"/>
    </source>
</evidence>
<comment type="caution">
    <text evidence="4">The sequence shown here is derived from an EMBL/GenBank/DDBJ whole genome shotgun (WGS) entry which is preliminary data.</text>
</comment>
<sequence length="389" mass="41979">MARSETTGTEKEMAAGSSTGTETQARQPTAAATGRIPEPLALAAQRYAGLPEGTTLPSDALEGIYAAKLFKLFVPEELNGLMLSLPEALRVFAEASELDGSFGWLVTIGSGGGFFSAALPPDQARELFGPANAVVAGSGHPNGVALPVEGGYRVDGQWKYCSGSTFASLYTANCRIDRGADSEPEIRSFAFLPDQVRMIRDWNSFGLKGTDSHSMAVNDAFVPEERTFSIISPPNYDDPIFRYPFLPFAQTSFAAVCLGICRHFLAEARSFVASKRAEWDAAKSGRAEGAERAIAGQETKLEADAAGFYGTVERTWDAFLANGEMPESEQAEVGRVCQQLSRNVLAYAHAIFPLLGMAVLMEHHPINRIWRDLHTVAQHSVLVPKPELA</sequence>
<dbReference type="InterPro" id="IPR013107">
    <property type="entry name" value="Acyl-CoA_DH_C"/>
</dbReference>
<dbReference type="SUPFAM" id="SSF56645">
    <property type="entry name" value="Acyl-CoA dehydrogenase NM domain-like"/>
    <property type="match status" value="1"/>
</dbReference>
<accession>A0ABW2F9V3</accession>
<evidence type="ECO:0000313" key="5">
    <source>
        <dbReference type="Proteomes" id="UP001596378"/>
    </source>
</evidence>
<dbReference type="Proteomes" id="UP001596378">
    <property type="component" value="Unassembled WGS sequence"/>
</dbReference>
<keyword evidence="5" id="KW-1185">Reference proteome</keyword>
<feature type="domain" description="Acyl-CoA dehydrogenase C-terminal" evidence="3">
    <location>
        <begin position="252"/>
        <end position="382"/>
    </location>
</feature>
<evidence type="ECO:0000313" key="4">
    <source>
        <dbReference type="EMBL" id="MFC7148618.1"/>
    </source>
</evidence>
<dbReference type="PIRSF" id="PIRSF016578">
    <property type="entry name" value="HsaA"/>
    <property type="match status" value="1"/>
</dbReference>
<dbReference type="InterPro" id="IPR046373">
    <property type="entry name" value="Acyl-CoA_Oxase/DH_mid-dom_sf"/>
</dbReference>
<dbReference type="InterPro" id="IPR036250">
    <property type="entry name" value="AcylCo_DH-like_C"/>
</dbReference>
<dbReference type="Gene3D" id="1.10.540.10">
    <property type="entry name" value="Acyl-CoA dehydrogenase/oxidase, N-terminal domain"/>
    <property type="match status" value="1"/>
</dbReference>
<protein>
    <submittedName>
        <fullName evidence="4">Acyl-CoA dehydrogenase</fullName>
    </submittedName>
</protein>
<dbReference type="EMBL" id="JBHTAI010000004">
    <property type="protein sequence ID" value="MFC7148618.1"/>
    <property type="molecule type" value="Genomic_DNA"/>
</dbReference>
<dbReference type="SUPFAM" id="SSF47203">
    <property type="entry name" value="Acyl-CoA dehydrogenase C-terminal domain-like"/>
    <property type="match status" value="1"/>
</dbReference>
<dbReference type="InterPro" id="IPR009100">
    <property type="entry name" value="AcylCoA_DH/oxidase_NM_dom_sf"/>
</dbReference>
<dbReference type="RefSeq" id="WP_378045029.1">
    <property type="nucleotide sequence ID" value="NZ_JBHMDN010000007.1"/>
</dbReference>
<dbReference type="Gene3D" id="2.40.110.10">
    <property type="entry name" value="Butyryl-CoA Dehydrogenase, subunit A, domain 2"/>
    <property type="match status" value="1"/>
</dbReference>
<feature type="region of interest" description="Disordered" evidence="2">
    <location>
        <begin position="1"/>
        <end position="35"/>
    </location>
</feature>
<keyword evidence="1" id="KW-0560">Oxidoreductase</keyword>
<evidence type="ECO:0000256" key="1">
    <source>
        <dbReference type="ARBA" id="ARBA00023002"/>
    </source>
</evidence>
<evidence type="ECO:0000259" key="3">
    <source>
        <dbReference type="Pfam" id="PF08028"/>
    </source>
</evidence>
<organism evidence="4 5">
    <name type="scientific">Cohnella cellulosilytica</name>
    <dbReference type="NCBI Taxonomy" id="986710"/>
    <lineage>
        <taxon>Bacteria</taxon>
        <taxon>Bacillati</taxon>
        <taxon>Bacillota</taxon>
        <taxon>Bacilli</taxon>
        <taxon>Bacillales</taxon>
        <taxon>Paenibacillaceae</taxon>
        <taxon>Cohnella</taxon>
    </lineage>
</organism>
<reference evidence="5" key="1">
    <citation type="journal article" date="2019" name="Int. J. Syst. Evol. Microbiol.">
        <title>The Global Catalogue of Microorganisms (GCM) 10K type strain sequencing project: providing services to taxonomists for standard genome sequencing and annotation.</title>
        <authorList>
            <consortium name="The Broad Institute Genomics Platform"/>
            <consortium name="The Broad Institute Genome Sequencing Center for Infectious Disease"/>
            <person name="Wu L."/>
            <person name="Ma J."/>
        </authorList>
    </citation>
    <scope>NUCLEOTIDE SEQUENCE [LARGE SCALE GENOMIC DNA]</scope>
    <source>
        <strain evidence="5">KCTC 12907</strain>
    </source>
</reference>
<feature type="compositionally biased region" description="Polar residues" evidence="2">
    <location>
        <begin position="16"/>
        <end position="27"/>
    </location>
</feature>